<dbReference type="SUPFAM" id="SSF52540">
    <property type="entry name" value="P-loop containing nucleoside triphosphate hydrolases"/>
    <property type="match status" value="2"/>
</dbReference>
<proteinExistence type="predicted"/>
<dbReference type="CDD" id="cd18785">
    <property type="entry name" value="SF2_C"/>
    <property type="match status" value="1"/>
</dbReference>
<evidence type="ECO:0000256" key="1">
    <source>
        <dbReference type="ARBA" id="ARBA00022741"/>
    </source>
</evidence>
<keyword evidence="2" id="KW-0378">Hydrolase</keyword>
<dbReference type="GO" id="GO:0005524">
    <property type="term" value="F:ATP binding"/>
    <property type="evidence" value="ECO:0007669"/>
    <property type="project" value="UniProtKB-KW"/>
</dbReference>
<dbReference type="PANTHER" id="PTHR11274">
    <property type="entry name" value="RAD25/XP-B DNA REPAIR HELICASE"/>
    <property type="match status" value="1"/>
</dbReference>
<evidence type="ECO:0000313" key="8">
    <source>
        <dbReference type="Proteomes" id="UP000736328"/>
    </source>
</evidence>
<evidence type="ECO:0000259" key="5">
    <source>
        <dbReference type="PROSITE" id="PS51192"/>
    </source>
</evidence>
<evidence type="ECO:0000259" key="6">
    <source>
        <dbReference type="PROSITE" id="PS51194"/>
    </source>
</evidence>
<dbReference type="InterPro" id="IPR027417">
    <property type="entry name" value="P-loop_NTPase"/>
</dbReference>
<dbReference type="GO" id="GO:0004386">
    <property type="term" value="F:helicase activity"/>
    <property type="evidence" value="ECO:0007669"/>
    <property type="project" value="UniProtKB-KW"/>
</dbReference>
<dbReference type="PROSITE" id="PS51192">
    <property type="entry name" value="HELICASE_ATP_BIND_1"/>
    <property type="match status" value="1"/>
</dbReference>
<accession>A0A933I756</accession>
<dbReference type="Gene3D" id="3.40.50.300">
    <property type="entry name" value="P-loop containing nucleotide triphosphate hydrolases"/>
    <property type="match status" value="2"/>
</dbReference>
<evidence type="ECO:0000256" key="3">
    <source>
        <dbReference type="ARBA" id="ARBA00022806"/>
    </source>
</evidence>
<dbReference type="CDD" id="cd17926">
    <property type="entry name" value="DEXHc_RE"/>
    <property type="match status" value="1"/>
</dbReference>
<dbReference type="Proteomes" id="UP000736328">
    <property type="component" value="Unassembled WGS sequence"/>
</dbReference>
<keyword evidence="3 7" id="KW-0347">Helicase</keyword>
<name>A0A933I756_UNCT6</name>
<dbReference type="PROSITE" id="PS51194">
    <property type="entry name" value="HELICASE_CTER"/>
    <property type="match status" value="1"/>
</dbReference>
<protein>
    <submittedName>
        <fullName evidence="7">DEAD/DEAH box helicase family protein</fullName>
    </submittedName>
</protein>
<dbReference type="InterPro" id="IPR006935">
    <property type="entry name" value="Helicase/UvrB_N"/>
</dbReference>
<feature type="domain" description="Helicase ATP-binding" evidence="5">
    <location>
        <begin position="428"/>
        <end position="577"/>
    </location>
</feature>
<dbReference type="InterPro" id="IPR054347">
    <property type="entry name" value="TOTE_primase"/>
</dbReference>
<evidence type="ECO:0000313" key="7">
    <source>
        <dbReference type="EMBL" id="MBI4725857.1"/>
    </source>
</evidence>
<evidence type="ECO:0000256" key="2">
    <source>
        <dbReference type="ARBA" id="ARBA00022801"/>
    </source>
</evidence>
<dbReference type="InterPro" id="IPR014001">
    <property type="entry name" value="Helicase_ATP-bd"/>
</dbReference>
<evidence type="ECO:0000256" key="4">
    <source>
        <dbReference type="ARBA" id="ARBA00022840"/>
    </source>
</evidence>
<dbReference type="InterPro" id="IPR001650">
    <property type="entry name" value="Helicase_C-like"/>
</dbReference>
<dbReference type="PANTHER" id="PTHR11274:SF0">
    <property type="entry name" value="GENERAL TRANSCRIPTION AND DNA REPAIR FACTOR IIH HELICASE SUBUNIT XPB"/>
    <property type="match status" value="1"/>
</dbReference>
<comment type="caution">
    <text evidence="7">The sequence shown here is derived from an EMBL/GenBank/DDBJ whole genome shotgun (WGS) entry which is preliminary data.</text>
</comment>
<dbReference type="SMART" id="SM00487">
    <property type="entry name" value="DEXDc"/>
    <property type="match status" value="1"/>
</dbReference>
<reference evidence="7" key="1">
    <citation type="submission" date="2020-07" db="EMBL/GenBank/DDBJ databases">
        <title>Huge and variable diversity of episymbiotic CPR bacteria and DPANN archaea in groundwater ecosystems.</title>
        <authorList>
            <person name="He C.Y."/>
            <person name="Keren R."/>
            <person name="Whittaker M."/>
            <person name="Farag I.F."/>
            <person name="Doudna J."/>
            <person name="Cate J.H.D."/>
            <person name="Banfield J.F."/>
        </authorList>
    </citation>
    <scope>NUCLEOTIDE SEQUENCE</scope>
    <source>
        <strain evidence="7">NC_groundwater_1520_Pr4_B-0.1um_53_5</strain>
    </source>
</reference>
<feature type="domain" description="Helicase C-terminal" evidence="6">
    <location>
        <begin position="629"/>
        <end position="780"/>
    </location>
</feature>
<dbReference type="AlphaFoldDB" id="A0A933I756"/>
<organism evidence="7 8">
    <name type="scientific">candidate division TA06 bacterium</name>
    <dbReference type="NCBI Taxonomy" id="2250710"/>
    <lineage>
        <taxon>Bacteria</taxon>
        <taxon>Bacteria division TA06</taxon>
    </lineage>
</organism>
<dbReference type="GO" id="GO:0003677">
    <property type="term" value="F:DNA binding"/>
    <property type="evidence" value="ECO:0007669"/>
    <property type="project" value="InterPro"/>
</dbReference>
<dbReference type="Pfam" id="PF04851">
    <property type="entry name" value="ResIII"/>
    <property type="match status" value="1"/>
</dbReference>
<gene>
    <name evidence="7" type="ORF">HY768_01295</name>
</gene>
<dbReference type="GO" id="GO:0016787">
    <property type="term" value="F:hydrolase activity"/>
    <property type="evidence" value="ECO:0007669"/>
    <property type="project" value="UniProtKB-KW"/>
</dbReference>
<sequence length="780" mass="88122">MEDKLIEALREIERLKKENAELKHKLGIDVSVPPVKDAQPFEKDQKICLFRSIFKGRDDVFALGWEGKEGKAGYSPACANLWRKELCKKPKIKCADCGNKKYLPLTDNEIYKHLTGKQTIGIYPLQKDETCYFLAADFDNETWKQDGAAFYKTCIKHGIVPALEISRSGKGAHVWVFFDKAIPARKARQLGSCLIAETMDICHTLGFASYDRLFPNQDTLPKGGFGNLIALPLQFGPRKDGRTVFVDADFLPFADQWRFLASLVKIKEMKIDSLIELLGKKDISNIQESSGKYGDEGKPWISKGTEDADSNVVFPASIKATLSNLVYIEKEGLQAKAVNRLMRIATFPNPEFYQAQAMRLSTYGIPRIINCGEEYPKYIGLPRGCLQGVRQLIENAGSKLIIEDKKENGSPLSVKFQGNLTSWQQEAAGEILRHEMGVLSAATAFGKTVVALKIVTERKVNTLIIVNRRQLMDQWLERLKTFLVLPENMLGQMGGGKDKLTGHIDVAMIQSLSRRNENISIEKYGQIMVDECHHVSAFSFESVMKKAKARYVLGLTATPVRKDGHQPIIFMQCGPIVYTVGAKEAQAESGLLCRVVKRVTEFKTDQSVKTTIQALYKALALDERRNSLLFDDILKALEQKRSPLVLTERRDHLDCLYEKLKDFAKNIMVFRGGMGIKQRRDLTEKLKAIPSNEERLILATGRYIGEGFDDARLDALFITLPIAWKGTLQQYAGRLHRRAADKKEVIIYDYVDEQTPVLKRMFAKRLKGYKAMGYEIFDND</sequence>
<dbReference type="Pfam" id="PF22548">
    <property type="entry name" value="AEP-TOTE"/>
    <property type="match status" value="1"/>
</dbReference>
<dbReference type="InterPro" id="IPR050615">
    <property type="entry name" value="ATP-dep_DNA_Helicase"/>
</dbReference>
<keyword evidence="1" id="KW-0547">Nucleotide-binding</keyword>
<dbReference type="EMBL" id="JACQXR010000013">
    <property type="protein sequence ID" value="MBI4725857.1"/>
    <property type="molecule type" value="Genomic_DNA"/>
</dbReference>
<keyword evidence="4" id="KW-0067">ATP-binding</keyword>